<organism evidence="2 3">
    <name type="scientific">Hoeflea alexandrii</name>
    <dbReference type="NCBI Taxonomy" id="288436"/>
    <lineage>
        <taxon>Bacteria</taxon>
        <taxon>Pseudomonadati</taxon>
        <taxon>Pseudomonadota</taxon>
        <taxon>Alphaproteobacteria</taxon>
        <taxon>Hyphomicrobiales</taxon>
        <taxon>Rhizobiaceae</taxon>
        <taxon>Hoeflea</taxon>
    </lineage>
</organism>
<dbReference type="RefSeq" id="WP_252914322.1">
    <property type="nucleotide sequence ID" value="NZ_JAAAML010000001.1"/>
</dbReference>
<dbReference type="InterPro" id="IPR005135">
    <property type="entry name" value="Endo/exonuclease/phosphatase"/>
</dbReference>
<dbReference type="Pfam" id="PF03372">
    <property type="entry name" value="Exo_endo_phos"/>
    <property type="match status" value="1"/>
</dbReference>
<dbReference type="SUPFAM" id="SSF56219">
    <property type="entry name" value="DNase I-like"/>
    <property type="match status" value="1"/>
</dbReference>
<dbReference type="Gene3D" id="3.60.10.10">
    <property type="entry name" value="Endonuclease/exonuclease/phosphatase"/>
    <property type="match status" value="1"/>
</dbReference>
<dbReference type="Proteomes" id="UP001320715">
    <property type="component" value="Unassembled WGS sequence"/>
</dbReference>
<feature type="domain" description="Endonuclease/exonuclease/phosphatase" evidence="1">
    <location>
        <begin position="6"/>
        <end position="160"/>
    </location>
</feature>
<comment type="caution">
    <text evidence="2">The sequence shown here is derived from an EMBL/GenBank/DDBJ whole genome shotgun (WGS) entry which is preliminary data.</text>
</comment>
<dbReference type="InterPro" id="IPR036691">
    <property type="entry name" value="Endo/exonu/phosph_ase_sf"/>
</dbReference>
<dbReference type="EMBL" id="JAAAML010000001">
    <property type="protein sequence ID" value="MCO6406775.1"/>
    <property type="molecule type" value="Genomic_DNA"/>
</dbReference>
<evidence type="ECO:0000313" key="2">
    <source>
        <dbReference type="EMBL" id="MCO6406775.1"/>
    </source>
</evidence>
<name>A0ABT1CMI6_9HYPH</name>
<proteinExistence type="predicted"/>
<sequence>MLTLLNWNLEWKKAGSLPGREILRIISASNPTIICLAEAYDDFLDPSSWHSVYPDGDSGYPTLEGRRKVMLASRSLWTETLTDLDNAPPGRFVSGLTSSTVGPVRVHGVCVPWSHAHVSTGRRDRKAWEDHTAFLKALLAYDGLVDPVYPTILVGDFNQTVPPKRAPDEARKLISVLLDKFELAPPKHVEHRTVCHTLFSPGMRGTAIDELPAKKDGLHLSDHHGHVHRLAISQP</sequence>
<keyword evidence="3" id="KW-1185">Reference proteome</keyword>
<gene>
    <name evidence="2" type="ORF">GTW23_01195</name>
</gene>
<protein>
    <recommendedName>
        <fullName evidence="1">Endonuclease/exonuclease/phosphatase domain-containing protein</fullName>
    </recommendedName>
</protein>
<accession>A0ABT1CMI6</accession>
<evidence type="ECO:0000259" key="1">
    <source>
        <dbReference type="Pfam" id="PF03372"/>
    </source>
</evidence>
<evidence type="ECO:0000313" key="3">
    <source>
        <dbReference type="Proteomes" id="UP001320715"/>
    </source>
</evidence>
<reference evidence="2 3" key="1">
    <citation type="submission" date="2020-01" db="EMBL/GenBank/DDBJ databases">
        <title>Genomes of bacteria type strains.</title>
        <authorList>
            <person name="Chen J."/>
            <person name="Zhu S."/>
            <person name="Yang J."/>
        </authorList>
    </citation>
    <scope>NUCLEOTIDE SEQUENCE [LARGE SCALE GENOMIC DNA]</scope>
    <source>
        <strain evidence="2 3">DSM 16655</strain>
    </source>
</reference>